<dbReference type="PROSITE" id="PS50294">
    <property type="entry name" value="WD_REPEATS_REGION"/>
    <property type="match status" value="1"/>
</dbReference>
<proteinExistence type="predicted"/>
<keyword evidence="2" id="KW-0677">Repeat</keyword>
<evidence type="ECO:0000256" key="3">
    <source>
        <dbReference type="SAM" id="MobiDB-lite"/>
    </source>
</evidence>
<evidence type="ECO:0000313" key="4">
    <source>
        <dbReference type="EMBL" id="QHT36053.1"/>
    </source>
</evidence>
<dbReference type="Pfam" id="PF00400">
    <property type="entry name" value="WD40"/>
    <property type="match status" value="4"/>
</dbReference>
<reference evidence="4" key="1">
    <citation type="journal article" date="2020" name="Nature">
        <title>Giant virus diversity and host interactions through global metagenomics.</title>
        <authorList>
            <person name="Schulz F."/>
            <person name="Roux S."/>
            <person name="Paez-Espino D."/>
            <person name="Jungbluth S."/>
            <person name="Walsh D.A."/>
            <person name="Denef V.J."/>
            <person name="McMahon K.D."/>
            <person name="Konstantinidis K.T."/>
            <person name="Eloe-Fadrosh E.A."/>
            <person name="Kyrpides N.C."/>
            <person name="Woyke T."/>
        </authorList>
    </citation>
    <scope>NUCLEOTIDE SEQUENCE</scope>
    <source>
        <strain evidence="4">GVMAG-M-3300009182-46</strain>
    </source>
</reference>
<organism evidence="4">
    <name type="scientific">viral metagenome</name>
    <dbReference type="NCBI Taxonomy" id="1070528"/>
    <lineage>
        <taxon>unclassified sequences</taxon>
        <taxon>metagenomes</taxon>
        <taxon>organismal metagenomes</taxon>
    </lineage>
</organism>
<dbReference type="InterPro" id="IPR036322">
    <property type="entry name" value="WD40_repeat_dom_sf"/>
</dbReference>
<protein>
    <submittedName>
        <fullName evidence="4">Uncharacterized protein</fullName>
    </submittedName>
</protein>
<dbReference type="AlphaFoldDB" id="A0A6C0F608"/>
<dbReference type="PANTHER" id="PTHR19848">
    <property type="entry name" value="WD40 REPEAT PROTEIN"/>
    <property type="match status" value="1"/>
</dbReference>
<dbReference type="SUPFAM" id="SSF50978">
    <property type="entry name" value="WD40 repeat-like"/>
    <property type="match status" value="1"/>
</dbReference>
<dbReference type="EMBL" id="MN739030">
    <property type="protein sequence ID" value="QHT36053.1"/>
    <property type="molecule type" value="Genomic_DNA"/>
</dbReference>
<dbReference type="InterPro" id="IPR015943">
    <property type="entry name" value="WD40/YVTN_repeat-like_dom_sf"/>
</dbReference>
<evidence type="ECO:0000256" key="2">
    <source>
        <dbReference type="ARBA" id="ARBA00022737"/>
    </source>
</evidence>
<accession>A0A6C0F608</accession>
<evidence type="ECO:0000256" key="1">
    <source>
        <dbReference type="ARBA" id="ARBA00022574"/>
    </source>
</evidence>
<dbReference type="SMART" id="SM00320">
    <property type="entry name" value="WD40"/>
    <property type="match status" value="5"/>
</dbReference>
<dbReference type="PANTHER" id="PTHR19848:SF8">
    <property type="entry name" value="F-BOX AND WD REPEAT DOMAIN CONTAINING 7"/>
    <property type="match status" value="1"/>
</dbReference>
<feature type="compositionally biased region" description="Basic residues" evidence="3">
    <location>
        <begin position="405"/>
        <end position="448"/>
    </location>
</feature>
<feature type="region of interest" description="Disordered" evidence="3">
    <location>
        <begin position="402"/>
        <end position="448"/>
    </location>
</feature>
<dbReference type="InterPro" id="IPR001680">
    <property type="entry name" value="WD40_rpt"/>
</dbReference>
<name>A0A6C0F608_9ZZZZ</name>
<keyword evidence="1" id="KW-0853">WD repeat</keyword>
<sequence length="448" mass="49889">MEEYEEVVTGNLDTRQTSAFIVGNSYISSIALSPDGSMLASGNYNGGVKLYGTGAGNLIRQIQDPETITIINCVRWSPNGQFLAYSDGEGKIVVLNRNLEIVKTIQSNAQEDPTHTIDWNRAGDALVSGDALGDVKVWNNVTNLNADQASITMRISEMNDEHPNAEENIGPVISVAWCPTQEIILSCAFGEDVDTNLFQYWEVHNPDGTVSGEELEYTEDEPYNAREMVWNHDGTHMAQACSDGRVRVERYDYDDFDAHSIETLPGTSNDGASSVAWSANGRFIVAGFFDNTARVWEWPSKRLVSILRGHADSITTVAISADGSTIFTGSLDRTIRKWTKGGRTYTGKELKIGNKNKGKLDFEQDNRNSKYTPMPKSKIDYTTLLMSAAPTLETQYRATIAARGLNKKRTHKKRHVKAKKHHTKTRHTRSKPGKGKGKNKTKKHNRRR</sequence>
<dbReference type="Gene3D" id="2.130.10.10">
    <property type="entry name" value="YVTN repeat-like/Quinoprotein amine dehydrogenase"/>
    <property type="match status" value="2"/>
</dbReference>
<dbReference type="PROSITE" id="PS50082">
    <property type="entry name" value="WD_REPEATS_2"/>
    <property type="match status" value="2"/>
</dbReference>